<evidence type="ECO:0000313" key="2">
    <source>
        <dbReference type="Proteomes" id="UP001140066"/>
    </source>
</evidence>
<keyword evidence="2" id="KW-1185">Reference proteome</keyword>
<sequence>MSSSPLLSQGGADTQVASAHVTAVQMPLVGGAPDSASLLDHPDNSSSTQQPLPARAFHSQYSPQNLARAVAHSLRRAIPHTAKKAANSSVASLPSPETSMTSVSAQSASGTGSQETNMASSLSSMESQPSSLGGTLQFPETNSSTWSLQSMLGLATKPKSLVSSSSQSSKASKSQLAPNMELQETVDVLVAEYMQMADLRQSGTVDVSRVRRSKLGLGPKRREKCDLYYEVFGTGSRKLFLIMGMVGCTMYWRLQTRYFAELGDYTICVFDNRGSGKSTIPQGPYKVSQLARDAYQVLEHLGWSRDIHLVGVSLGGMIAQEMCLKEEDSLGPRFASVAFVDTWHSSTMALPTTKEVRFAFKGMSALGSNPKHLIDLVFSRRWASSPFHHTFKPAPVESQRSEGSPSNRDVMMSLFRAIRADLNQHRAASGEAPSLLSSLPQDFLPDTESRPSDLHESDDDMASAMPVPVTAIRDNIACSFETDSATQSSSSSMLRHSHSLGTIPRPLQTNFSVSQTAPLPHKSLDAPPPLSNRGTMRTGLTTKSESSKDAPKQKHSGELHQFMACLGHILSPTRVKSIRALNPQTRFLVIHGDKDKVIRPACGRTLAKLLGCPIVWVTGAGHMPLIDAHCTFNLVLRAFTRDEQWLHLLPDRTTVAPASCDDQNRVQRWIMASDIDPSSASLDSKLDTRGNSLCGSPQLPPTREHSGGSSAVTRIERISPAGPLSRELLVIDENDTEQTGRIIPANTKSASASPTLTSRQNTGSSSTKQPARELVVYGALMDASLRIRRYSSAESP</sequence>
<protein>
    <submittedName>
        <fullName evidence="1">Uncharacterized protein</fullName>
    </submittedName>
</protein>
<gene>
    <name evidence="1" type="ORF">GGI18_001103</name>
</gene>
<reference evidence="1" key="1">
    <citation type="submission" date="2022-07" db="EMBL/GenBank/DDBJ databases">
        <title>Phylogenomic reconstructions and comparative analyses of Kickxellomycotina fungi.</title>
        <authorList>
            <person name="Reynolds N.K."/>
            <person name="Stajich J.E."/>
            <person name="Barry K."/>
            <person name="Grigoriev I.V."/>
            <person name="Crous P."/>
            <person name="Smith M.E."/>
        </authorList>
    </citation>
    <scope>NUCLEOTIDE SEQUENCE</scope>
    <source>
        <strain evidence="1">BCRC 34191</strain>
    </source>
</reference>
<proteinExistence type="predicted"/>
<organism evidence="1 2">
    <name type="scientific">Coemansia linderi</name>
    <dbReference type="NCBI Taxonomy" id="2663919"/>
    <lineage>
        <taxon>Eukaryota</taxon>
        <taxon>Fungi</taxon>
        <taxon>Fungi incertae sedis</taxon>
        <taxon>Zoopagomycota</taxon>
        <taxon>Kickxellomycotina</taxon>
        <taxon>Kickxellomycetes</taxon>
        <taxon>Kickxellales</taxon>
        <taxon>Kickxellaceae</taxon>
        <taxon>Coemansia</taxon>
    </lineage>
</organism>
<comment type="caution">
    <text evidence="1">The sequence shown here is derived from an EMBL/GenBank/DDBJ whole genome shotgun (WGS) entry which is preliminary data.</text>
</comment>
<dbReference type="EMBL" id="JANBUK010000140">
    <property type="protein sequence ID" value="KAJ2791485.1"/>
    <property type="molecule type" value="Genomic_DNA"/>
</dbReference>
<dbReference type="Proteomes" id="UP001140066">
    <property type="component" value="Unassembled WGS sequence"/>
</dbReference>
<accession>A0ACC1KL53</accession>
<evidence type="ECO:0000313" key="1">
    <source>
        <dbReference type="EMBL" id="KAJ2791485.1"/>
    </source>
</evidence>
<name>A0ACC1KL53_9FUNG</name>